<feature type="coiled-coil region" evidence="1">
    <location>
        <begin position="31"/>
        <end position="72"/>
    </location>
</feature>
<keyword evidence="1" id="KW-0175">Coiled coil</keyword>
<proteinExistence type="predicted"/>
<accession>V2XMP2</accession>
<dbReference type="AlphaFoldDB" id="V2XMP2"/>
<dbReference type="Proteomes" id="UP000017559">
    <property type="component" value="Unassembled WGS sequence"/>
</dbReference>
<protein>
    <submittedName>
        <fullName evidence="2">Uncharacterized protein</fullName>
    </submittedName>
</protein>
<name>V2XMP2_MONRO</name>
<keyword evidence="3" id="KW-1185">Reference proteome</keyword>
<reference evidence="2 3" key="1">
    <citation type="journal article" date="2014" name="BMC Genomics">
        <title>Genome and secretome analysis of the hemibiotrophic fungal pathogen, Moniliophthora roreri, which causes frosty pod rot disease of cacao: mechanisms of the biotrophic and necrotrophic phases.</title>
        <authorList>
            <person name="Meinhardt L.W."/>
            <person name="Costa G.G.L."/>
            <person name="Thomazella D.P.T."/>
            <person name="Teixeira P.J.P.L."/>
            <person name="Carazzolle M.F."/>
            <person name="Schuster S.C."/>
            <person name="Carlson J.E."/>
            <person name="Guiltinan M.J."/>
            <person name="Mieczkowski P."/>
            <person name="Farmer A."/>
            <person name="Ramaraj T."/>
            <person name="Crozier J."/>
            <person name="Davis R.E."/>
            <person name="Shao J."/>
            <person name="Melnick R.L."/>
            <person name="Pereira G.A.G."/>
            <person name="Bailey B.A."/>
        </authorList>
    </citation>
    <scope>NUCLEOTIDE SEQUENCE [LARGE SCALE GENOMIC DNA]</scope>
    <source>
        <strain evidence="2 3">MCA 2997</strain>
    </source>
</reference>
<dbReference type="KEGG" id="mrr:Moror_12851"/>
<sequence>MNECELLSELVHPPIDMDVLRSNEYPSEAEIAQMKAVLEAEEHQMEQYDREISHLLQSLSVMQEERKDLERRIRDRRSWFSPVRKLPVEILTEIMALALLSEGGYSLDIHYEDQTQAAPLHLSHVSSHWRTIVTGTPYLWSSLSVDVFQAKSHHHSLIELFIERSNGRPLKLKITDSCGEPPSEDDPSFAITYLGQTGFNLLWLLMQQLPRCEELRMDTYGDSLIASLDVQFDTTTITFPVLSSFQDQSYTSTLSPRACWYWESIRRAPNLTHVEVSGYSAEVPYPYSQLKSLIVGMAHDYPSLFRNLSSASVDLEELRLEDYMYPDEDPAPASLHSLQRLAVTTGFHPDRTNSLFDALTVPSLSCIEFRSHSGYNFHTWQWNPSSFNLLLERSSCTLSTLSLHHPAVCVSATSLLDIFRTSPNASHIELDYVSYSGHHSSAIAEICNKLTSDTTLTPHLQELLVHERISLPPNCDAPESVIAMLESRTQSASSQLRPLVDVRVFFCDLHDCYLSDHLLRVPAVQPRLSEDLSNRLQRLKDNGMECIITIDILEDEDDEGSIIIYRH</sequence>
<organism evidence="2 3">
    <name type="scientific">Moniliophthora roreri (strain MCA 2997)</name>
    <name type="common">Cocoa frosty pod rot fungus</name>
    <name type="synonym">Crinipellis roreri</name>
    <dbReference type="NCBI Taxonomy" id="1381753"/>
    <lineage>
        <taxon>Eukaryota</taxon>
        <taxon>Fungi</taxon>
        <taxon>Dikarya</taxon>
        <taxon>Basidiomycota</taxon>
        <taxon>Agaricomycotina</taxon>
        <taxon>Agaricomycetes</taxon>
        <taxon>Agaricomycetidae</taxon>
        <taxon>Agaricales</taxon>
        <taxon>Marasmiineae</taxon>
        <taxon>Marasmiaceae</taxon>
        <taxon>Moniliophthora</taxon>
    </lineage>
</organism>
<comment type="caution">
    <text evidence="2">The sequence shown here is derived from an EMBL/GenBank/DDBJ whole genome shotgun (WGS) entry which is preliminary data.</text>
</comment>
<dbReference type="EMBL" id="AWSO01000155">
    <property type="protein sequence ID" value="ESK94106.1"/>
    <property type="molecule type" value="Genomic_DNA"/>
</dbReference>
<evidence type="ECO:0000313" key="2">
    <source>
        <dbReference type="EMBL" id="ESK94106.1"/>
    </source>
</evidence>
<dbReference type="HOGENOM" id="CLU_018544_8_0_1"/>
<evidence type="ECO:0000256" key="1">
    <source>
        <dbReference type="SAM" id="Coils"/>
    </source>
</evidence>
<dbReference type="OrthoDB" id="3065285at2759"/>
<evidence type="ECO:0000313" key="3">
    <source>
        <dbReference type="Proteomes" id="UP000017559"/>
    </source>
</evidence>
<gene>
    <name evidence="2" type="ORF">Moror_12851</name>
</gene>